<dbReference type="RefSeq" id="WP_263433840.1">
    <property type="nucleotide sequence ID" value="NZ_OU594967.1"/>
</dbReference>
<keyword evidence="2" id="KW-1185">Reference proteome</keyword>
<reference evidence="1 2" key="1">
    <citation type="submission" date="2019-03" db="EMBL/GenBank/DDBJ databases">
        <title>Genomic Encyclopedia of Type Strains, Phase IV (KMG-IV): sequencing the most valuable type-strain genomes for metagenomic binning, comparative biology and taxonomic classification.</title>
        <authorList>
            <person name="Goeker M."/>
        </authorList>
    </citation>
    <scope>NUCLEOTIDE SEQUENCE [LARGE SCALE GENOMIC DNA]</scope>
    <source>
        <strain evidence="1 2">DSM 18577</strain>
    </source>
</reference>
<proteinExistence type="predicted"/>
<evidence type="ECO:0000313" key="1">
    <source>
        <dbReference type="EMBL" id="TCK63288.1"/>
    </source>
</evidence>
<protein>
    <submittedName>
        <fullName evidence="1">Uncharacterized protein</fullName>
    </submittedName>
</protein>
<gene>
    <name evidence="1" type="ORF">EV690_0173</name>
</gene>
<accession>A0A4R1KEY4</accession>
<name>A0A4R1KEY4_9GAMM</name>
<organism evidence="1 2">
    <name type="scientific">Celerinatantimonas diazotrophica</name>
    <dbReference type="NCBI Taxonomy" id="412034"/>
    <lineage>
        <taxon>Bacteria</taxon>
        <taxon>Pseudomonadati</taxon>
        <taxon>Pseudomonadota</taxon>
        <taxon>Gammaproteobacteria</taxon>
        <taxon>Celerinatantimonadaceae</taxon>
        <taxon>Celerinatantimonas</taxon>
    </lineage>
</organism>
<comment type="caution">
    <text evidence="1">The sequence shown here is derived from an EMBL/GenBank/DDBJ whole genome shotgun (WGS) entry which is preliminary data.</text>
</comment>
<evidence type="ECO:0000313" key="2">
    <source>
        <dbReference type="Proteomes" id="UP000295565"/>
    </source>
</evidence>
<dbReference type="Proteomes" id="UP000295565">
    <property type="component" value="Unassembled WGS sequence"/>
</dbReference>
<sequence>MEETKKYYRCYATGQGFFVRIPVKAPDEQPEEPEPQQAKA</sequence>
<dbReference type="EMBL" id="SMGD01000002">
    <property type="protein sequence ID" value="TCK63288.1"/>
    <property type="molecule type" value="Genomic_DNA"/>
</dbReference>
<dbReference type="AlphaFoldDB" id="A0A4R1KEY4"/>